<evidence type="ECO:0000313" key="1">
    <source>
        <dbReference type="EMBL" id="MEK8126806.1"/>
    </source>
</evidence>
<sequence>MGARALPEAMIFDVDGTLFRTETLLLPAYYTTFDRLRSEGLFRGETPPEHYIISGLGMLLEEIWEQVLPDYGRDVRRRADELLLKLQLDGLKLGEGELYEGVEETLRSLRERGVRLFTASNGLEAYVKGVIQHQGLEPLFEPEGLYSAGEYRTRSKVDLVRLLVEKHGLKNVWMVGDRSSDVEAGKENGLFVVGCDYAGFRKPHELEGADVRIASFAELLELVDESRETSTA</sequence>
<dbReference type="EMBL" id="JBBPCC010000001">
    <property type="protein sequence ID" value="MEK8126806.1"/>
    <property type="molecule type" value="Genomic_DNA"/>
</dbReference>
<keyword evidence="1" id="KW-0378">Hydrolase</keyword>
<dbReference type="SFLD" id="SFLDG01129">
    <property type="entry name" value="C1.5:_HAD__Beta-PGM__Phosphata"/>
    <property type="match status" value="1"/>
</dbReference>
<name>A0ABU9DD87_9BACL</name>
<organism evidence="1 2">
    <name type="scientific">Paenibacillus filicis</name>
    <dbReference type="NCBI Taxonomy" id="669464"/>
    <lineage>
        <taxon>Bacteria</taxon>
        <taxon>Bacillati</taxon>
        <taxon>Bacillota</taxon>
        <taxon>Bacilli</taxon>
        <taxon>Bacillales</taxon>
        <taxon>Paenibacillaceae</taxon>
        <taxon>Paenibacillus</taxon>
    </lineage>
</organism>
<dbReference type="PANTHER" id="PTHR43434">
    <property type="entry name" value="PHOSPHOGLYCOLATE PHOSPHATASE"/>
    <property type="match status" value="1"/>
</dbReference>
<gene>
    <name evidence="1" type="ORF">WMW72_02685</name>
</gene>
<dbReference type="Gene3D" id="1.10.150.240">
    <property type="entry name" value="Putative phosphatase, domain 2"/>
    <property type="match status" value="1"/>
</dbReference>
<evidence type="ECO:0000313" key="2">
    <source>
        <dbReference type="Proteomes" id="UP001469365"/>
    </source>
</evidence>
<dbReference type="InterPro" id="IPR050155">
    <property type="entry name" value="HAD-like_hydrolase_sf"/>
</dbReference>
<dbReference type="SUPFAM" id="SSF56784">
    <property type="entry name" value="HAD-like"/>
    <property type="match status" value="1"/>
</dbReference>
<keyword evidence="2" id="KW-1185">Reference proteome</keyword>
<dbReference type="PANTHER" id="PTHR43434:SF1">
    <property type="entry name" value="PHOSPHOGLYCOLATE PHOSPHATASE"/>
    <property type="match status" value="1"/>
</dbReference>
<proteinExistence type="predicted"/>
<dbReference type="RefSeq" id="WP_341413853.1">
    <property type="nucleotide sequence ID" value="NZ_JBBPCC010000001.1"/>
</dbReference>
<dbReference type="InterPro" id="IPR023214">
    <property type="entry name" value="HAD_sf"/>
</dbReference>
<reference evidence="1 2" key="1">
    <citation type="submission" date="2024-04" db="EMBL/GenBank/DDBJ databases">
        <title>draft genome sequnece of Paenibacillus filicis.</title>
        <authorList>
            <person name="Kim D.-U."/>
        </authorList>
    </citation>
    <scope>NUCLEOTIDE SEQUENCE [LARGE SCALE GENOMIC DNA]</scope>
    <source>
        <strain evidence="1 2">KACC14197</strain>
    </source>
</reference>
<dbReference type="GO" id="GO:0016787">
    <property type="term" value="F:hydrolase activity"/>
    <property type="evidence" value="ECO:0007669"/>
    <property type="project" value="UniProtKB-KW"/>
</dbReference>
<dbReference type="SFLD" id="SFLDS00003">
    <property type="entry name" value="Haloacid_Dehalogenase"/>
    <property type="match status" value="1"/>
</dbReference>
<dbReference type="InterPro" id="IPR023198">
    <property type="entry name" value="PGP-like_dom2"/>
</dbReference>
<dbReference type="Proteomes" id="UP001469365">
    <property type="component" value="Unassembled WGS sequence"/>
</dbReference>
<dbReference type="Gene3D" id="3.40.50.1000">
    <property type="entry name" value="HAD superfamily/HAD-like"/>
    <property type="match status" value="1"/>
</dbReference>
<dbReference type="InterPro" id="IPR036412">
    <property type="entry name" value="HAD-like_sf"/>
</dbReference>
<comment type="caution">
    <text evidence="1">The sequence shown here is derived from an EMBL/GenBank/DDBJ whole genome shotgun (WGS) entry which is preliminary data.</text>
</comment>
<protein>
    <submittedName>
        <fullName evidence="1">HAD family hydrolase</fullName>
    </submittedName>
</protein>
<accession>A0ABU9DD87</accession>
<dbReference type="Pfam" id="PF00702">
    <property type="entry name" value="Hydrolase"/>
    <property type="match status" value="1"/>
</dbReference>